<name>A0A8X6XGA2_9ARAC</name>
<protein>
    <submittedName>
        <fullName evidence="1">Ig-like domain-containing protein</fullName>
    </submittedName>
</protein>
<keyword evidence="2" id="KW-1185">Reference proteome</keyword>
<reference evidence="1" key="1">
    <citation type="submission" date="2020-08" db="EMBL/GenBank/DDBJ databases">
        <title>Multicomponent nature underlies the extraordinary mechanical properties of spider dragline silk.</title>
        <authorList>
            <person name="Kono N."/>
            <person name="Nakamura H."/>
            <person name="Mori M."/>
            <person name="Yoshida Y."/>
            <person name="Ohtoshi R."/>
            <person name="Malay A.D."/>
            <person name="Moran D.A.P."/>
            <person name="Tomita M."/>
            <person name="Numata K."/>
            <person name="Arakawa K."/>
        </authorList>
    </citation>
    <scope>NUCLEOTIDE SEQUENCE</scope>
</reference>
<dbReference type="AlphaFoldDB" id="A0A8X6XGA2"/>
<dbReference type="Proteomes" id="UP000886998">
    <property type="component" value="Unassembled WGS sequence"/>
</dbReference>
<organism evidence="1 2">
    <name type="scientific">Trichonephila inaurata madagascariensis</name>
    <dbReference type="NCBI Taxonomy" id="2747483"/>
    <lineage>
        <taxon>Eukaryota</taxon>
        <taxon>Metazoa</taxon>
        <taxon>Ecdysozoa</taxon>
        <taxon>Arthropoda</taxon>
        <taxon>Chelicerata</taxon>
        <taxon>Arachnida</taxon>
        <taxon>Araneae</taxon>
        <taxon>Araneomorphae</taxon>
        <taxon>Entelegynae</taxon>
        <taxon>Araneoidea</taxon>
        <taxon>Nephilidae</taxon>
        <taxon>Trichonephila</taxon>
        <taxon>Trichonephila inaurata</taxon>
    </lineage>
</organism>
<gene>
    <name evidence="1" type="primary">AVEN_190867_1</name>
    <name evidence="1" type="ORF">TNIN_340841</name>
</gene>
<accession>A0A8X6XGA2</accession>
<comment type="caution">
    <text evidence="1">The sequence shown here is derived from an EMBL/GenBank/DDBJ whole genome shotgun (WGS) entry which is preliminary data.</text>
</comment>
<dbReference type="EMBL" id="BMAV01008802">
    <property type="protein sequence ID" value="GFY52674.1"/>
    <property type="molecule type" value="Genomic_DNA"/>
</dbReference>
<sequence length="163" mass="18806">MATGHDCLSKHLNMIDIAQSPFYKLCDSNEEMVPFIWHAAVHSTLDPCEADILRPDTKCNKFPHGPSILMYKTDLASEGTYRCEVSSEAPFFDTVRDEKELRVYDNWNDPKRQEFELDLFIPLMNMFCKITGLLILNFTCKDSMNFLLSPLSVLIDYRLDSIP</sequence>
<proteinExistence type="predicted"/>
<evidence type="ECO:0000313" key="1">
    <source>
        <dbReference type="EMBL" id="GFY52674.1"/>
    </source>
</evidence>
<evidence type="ECO:0000313" key="2">
    <source>
        <dbReference type="Proteomes" id="UP000886998"/>
    </source>
</evidence>